<comment type="caution">
    <text evidence="1">The sequence shown here is derived from an EMBL/GenBank/DDBJ whole genome shotgun (WGS) entry which is preliminary data.</text>
</comment>
<dbReference type="AlphaFoldDB" id="A0AAN5CZ84"/>
<dbReference type="EMBL" id="BTRK01000005">
    <property type="protein sequence ID" value="GMR53165.1"/>
    <property type="molecule type" value="Genomic_DNA"/>
</dbReference>
<gene>
    <name evidence="1" type="ORF">PMAYCL1PPCAC_23360</name>
</gene>
<dbReference type="Proteomes" id="UP001328107">
    <property type="component" value="Unassembled WGS sequence"/>
</dbReference>
<evidence type="ECO:0000313" key="1">
    <source>
        <dbReference type="EMBL" id="GMR53165.1"/>
    </source>
</evidence>
<accession>A0AAN5CZ84</accession>
<keyword evidence="2" id="KW-1185">Reference proteome</keyword>
<reference evidence="2" key="1">
    <citation type="submission" date="2022-10" db="EMBL/GenBank/DDBJ databases">
        <title>Genome assembly of Pristionchus species.</title>
        <authorList>
            <person name="Yoshida K."/>
            <person name="Sommer R.J."/>
        </authorList>
    </citation>
    <scope>NUCLEOTIDE SEQUENCE [LARGE SCALE GENOMIC DNA]</scope>
    <source>
        <strain evidence="2">RS5460</strain>
    </source>
</reference>
<sequence length="181" mass="20497">YLRGKCESLLLSDRYSLHSAWYADLRVLAVDEVHLSHDGIHSLLSLFIREIIRQTEFRLEDELFAYSNTATEHINLLYIGTLHLHLSFGYRNSVDLNCACGLYNTTLLLCKNVHQCSLSRSTGTHYRQHFSTFGHSEYLIEHLLSLRAFLLHGYGSADVLPGYCLPIISGQMSDTTEDGGS</sequence>
<protein>
    <submittedName>
        <fullName evidence="1">Uncharacterized protein</fullName>
    </submittedName>
</protein>
<organism evidence="1 2">
    <name type="scientific">Pristionchus mayeri</name>
    <dbReference type="NCBI Taxonomy" id="1317129"/>
    <lineage>
        <taxon>Eukaryota</taxon>
        <taxon>Metazoa</taxon>
        <taxon>Ecdysozoa</taxon>
        <taxon>Nematoda</taxon>
        <taxon>Chromadorea</taxon>
        <taxon>Rhabditida</taxon>
        <taxon>Rhabditina</taxon>
        <taxon>Diplogasteromorpha</taxon>
        <taxon>Diplogasteroidea</taxon>
        <taxon>Neodiplogasteridae</taxon>
        <taxon>Pristionchus</taxon>
    </lineage>
</organism>
<name>A0AAN5CZ84_9BILA</name>
<proteinExistence type="predicted"/>
<feature type="non-terminal residue" evidence="1">
    <location>
        <position position="1"/>
    </location>
</feature>
<feature type="non-terminal residue" evidence="1">
    <location>
        <position position="181"/>
    </location>
</feature>
<evidence type="ECO:0000313" key="2">
    <source>
        <dbReference type="Proteomes" id="UP001328107"/>
    </source>
</evidence>